<dbReference type="SUPFAM" id="SSF52540">
    <property type="entry name" value="P-loop containing nucleoside triphosphate hydrolases"/>
    <property type="match status" value="1"/>
</dbReference>
<evidence type="ECO:0000259" key="8">
    <source>
        <dbReference type="PROSITE" id="PS50067"/>
    </source>
</evidence>
<organism evidence="9 10">
    <name type="scientific">Bugula neritina</name>
    <name type="common">Brown bryozoan</name>
    <name type="synonym">Sertularia neritina</name>
    <dbReference type="NCBI Taxonomy" id="10212"/>
    <lineage>
        <taxon>Eukaryota</taxon>
        <taxon>Metazoa</taxon>
        <taxon>Spiralia</taxon>
        <taxon>Lophotrochozoa</taxon>
        <taxon>Bryozoa</taxon>
        <taxon>Gymnolaemata</taxon>
        <taxon>Cheilostomatida</taxon>
        <taxon>Flustrina</taxon>
        <taxon>Buguloidea</taxon>
        <taxon>Bugulidae</taxon>
        <taxon>Bugula</taxon>
    </lineage>
</organism>
<dbReference type="SMART" id="SM00129">
    <property type="entry name" value="KISc"/>
    <property type="match status" value="1"/>
</dbReference>
<evidence type="ECO:0000313" key="9">
    <source>
        <dbReference type="EMBL" id="KAF6030688.1"/>
    </source>
</evidence>
<dbReference type="PROSITE" id="PS00411">
    <property type="entry name" value="KINESIN_MOTOR_1"/>
    <property type="match status" value="1"/>
</dbReference>
<dbReference type="GO" id="GO:0007018">
    <property type="term" value="P:microtubule-based movement"/>
    <property type="evidence" value="ECO:0007669"/>
    <property type="project" value="InterPro"/>
</dbReference>
<keyword evidence="3 6" id="KW-0067">ATP-binding</keyword>
<keyword evidence="6" id="KW-0493">Microtubule</keyword>
<dbReference type="PRINTS" id="PR00380">
    <property type="entry name" value="KINESINHEAVY"/>
</dbReference>
<dbReference type="InterPro" id="IPR019821">
    <property type="entry name" value="Kinesin_motor_CS"/>
</dbReference>
<sequence>MSTNIKVCVRVRPENEKERAAAQNPVVSVVDEALLVFDPVYTANVTYFHGKAVKDPTSRKPRDVKFAFDRVFSPSTTNIEVYEQTTKCVLRSLVDGYNCSGSVCLWGYWSWQNILHAGIAKTPGVIFLSMMDLYNIKESEQDDKHIDIAVSYLEVYNENIKDLLSPSNDNLPIREDGKQGVIIPGLCVKEPDSAEELLQMLEKGNKNRTQHPTDANAESSRSHAVFQVFVRIRNSAAGLSEEVKTSKLSLIDLAGSERATVTKNRGARFREGANINKSLLALGNCINALADTKRKGSKHIPYRNSKLTRILKDSLGDNCKTVMLAAVSPSRQSYEDTFNTLSYANRAKKIKAVLKKNIINVSARVQNYGKIVDDLQGEVKSRGIILTCVSTAASPDYFMFKVARLKAQLELRDIRPQCSFNIDQLQNDISMAYGERRQIRDDIMHIELMVKQTSFATMRREQTLKRLNMVSSDLYTPGEKTVGKIVRAMSSASNKTMKLEKSKQVELERLNENTDRLRTLVNTGKTLENEHAQEILSLQMKAYHFEQESREYQRQSQHYARLLNSMHEEERHNETIVKMFLEYLESSESILRQNGLQTSRIVDMYTNIKACITKEKHVQFDGERDVEEDTEMFKSIISVPVMSANESSLQISGKAVLAYKETSSADKTLTLEDANGTFTIPHIDSPKREASGSSVLGSPPVQTPPTPSSPASTPPLPSPQPAHGCGVVSPQELNPLSPDQPSEVTRSPTPESDTEKSEESKDVEERASLPNVKPINKFTHIKSQTRSFSDQTVFKPLHEVLGLAKGTGCEEIEAAEGTPDRPPAKLRVLEQPSVPTEATTSGSAFSSTSTAFKDAAKKFQEDLLAQKQVNYATQCDGKPLSDRHTTPEPMDVCTVEEDHAKDTTVVLYKHSPGGASLPTSLISMNKYKH</sequence>
<keyword evidence="6" id="KW-0505">Motor protein</keyword>
<dbReference type="Pfam" id="PF00225">
    <property type="entry name" value="Kinesin"/>
    <property type="match status" value="1"/>
</dbReference>
<comment type="similarity">
    <text evidence="5 6">Belongs to the TRAFAC class myosin-kinesin ATPase superfamily. Kinesin family.</text>
</comment>
<keyword evidence="10" id="KW-1185">Reference proteome</keyword>
<dbReference type="FunFam" id="3.40.850.10:FF:000282">
    <property type="entry name" value="Kinesin-like protein"/>
    <property type="match status" value="1"/>
</dbReference>
<proteinExistence type="inferred from homology"/>
<dbReference type="OrthoDB" id="3176171at2759"/>
<dbReference type="InterPro" id="IPR001752">
    <property type="entry name" value="Kinesin_motor_dom"/>
</dbReference>
<comment type="subcellular location">
    <subcellularLocation>
        <location evidence="1">Cytoplasm</location>
        <location evidence="1">Cytoskeleton</location>
    </subcellularLocation>
</comment>
<dbReference type="EMBL" id="VXIV02001680">
    <property type="protein sequence ID" value="KAF6030688.1"/>
    <property type="molecule type" value="Genomic_DNA"/>
</dbReference>
<dbReference type="GO" id="GO:0005874">
    <property type="term" value="C:microtubule"/>
    <property type="evidence" value="ECO:0007669"/>
    <property type="project" value="UniProtKB-KW"/>
</dbReference>
<protein>
    <recommendedName>
        <fullName evidence="6">Kinesin-like protein</fullName>
    </recommendedName>
</protein>
<dbReference type="Proteomes" id="UP000593567">
    <property type="component" value="Unassembled WGS sequence"/>
</dbReference>
<dbReference type="PROSITE" id="PS50067">
    <property type="entry name" value="KINESIN_MOTOR_2"/>
    <property type="match status" value="1"/>
</dbReference>
<dbReference type="InterPro" id="IPR036961">
    <property type="entry name" value="Kinesin_motor_dom_sf"/>
</dbReference>
<dbReference type="PANTHER" id="PTHR47968">
    <property type="entry name" value="CENTROMERE PROTEIN E"/>
    <property type="match status" value="1"/>
</dbReference>
<feature type="compositionally biased region" description="Pro residues" evidence="7">
    <location>
        <begin position="701"/>
        <end position="720"/>
    </location>
</feature>
<keyword evidence="4" id="KW-0963">Cytoplasm</keyword>
<evidence type="ECO:0000256" key="4">
    <source>
        <dbReference type="ARBA" id="ARBA00023212"/>
    </source>
</evidence>
<evidence type="ECO:0000256" key="1">
    <source>
        <dbReference type="ARBA" id="ARBA00004245"/>
    </source>
</evidence>
<dbReference type="InterPro" id="IPR027417">
    <property type="entry name" value="P-loop_NTPase"/>
</dbReference>
<evidence type="ECO:0000313" key="10">
    <source>
        <dbReference type="Proteomes" id="UP000593567"/>
    </source>
</evidence>
<name>A0A7J7JZC7_BUGNE</name>
<accession>A0A7J7JZC7</accession>
<feature type="domain" description="Kinesin motor" evidence="8">
    <location>
        <begin position="4"/>
        <end position="350"/>
    </location>
</feature>
<comment type="caution">
    <text evidence="9">The sequence shown here is derived from an EMBL/GenBank/DDBJ whole genome shotgun (WGS) entry which is preliminary data.</text>
</comment>
<dbReference type="PANTHER" id="PTHR47968:SF65">
    <property type="entry name" value="KINESIN MOTOR DOMAIN-CONTAINING PROTEIN"/>
    <property type="match status" value="1"/>
</dbReference>
<keyword evidence="4" id="KW-0206">Cytoskeleton</keyword>
<evidence type="ECO:0000256" key="7">
    <source>
        <dbReference type="SAM" id="MobiDB-lite"/>
    </source>
</evidence>
<dbReference type="GO" id="GO:0008017">
    <property type="term" value="F:microtubule binding"/>
    <property type="evidence" value="ECO:0007669"/>
    <property type="project" value="InterPro"/>
</dbReference>
<dbReference type="InterPro" id="IPR027640">
    <property type="entry name" value="Kinesin-like_fam"/>
</dbReference>
<dbReference type="Gene3D" id="3.40.850.10">
    <property type="entry name" value="Kinesin motor domain"/>
    <property type="match status" value="1"/>
</dbReference>
<evidence type="ECO:0000256" key="5">
    <source>
        <dbReference type="PROSITE-ProRule" id="PRU00283"/>
    </source>
</evidence>
<dbReference type="GO" id="GO:0005524">
    <property type="term" value="F:ATP binding"/>
    <property type="evidence" value="ECO:0007669"/>
    <property type="project" value="UniProtKB-KW"/>
</dbReference>
<dbReference type="AlphaFoldDB" id="A0A7J7JZC7"/>
<reference evidence="9" key="1">
    <citation type="submission" date="2020-06" db="EMBL/GenBank/DDBJ databases">
        <title>Draft genome of Bugula neritina, a colonial animal packing powerful symbionts and potential medicines.</title>
        <authorList>
            <person name="Rayko M."/>
        </authorList>
    </citation>
    <scope>NUCLEOTIDE SEQUENCE [LARGE SCALE GENOMIC DNA]</scope>
    <source>
        <strain evidence="9">Kwan_BN1</strain>
    </source>
</reference>
<evidence type="ECO:0000256" key="3">
    <source>
        <dbReference type="ARBA" id="ARBA00022840"/>
    </source>
</evidence>
<evidence type="ECO:0000256" key="2">
    <source>
        <dbReference type="ARBA" id="ARBA00022741"/>
    </source>
</evidence>
<gene>
    <name evidence="9" type="ORF">EB796_010987</name>
</gene>
<feature type="region of interest" description="Disordered" evidence="7">
    <location>
        <begin position="677"/>
        <end position="776"/>
    </location>
</feature>
<feature type="compositionally biased region" description="Polar residues" evidence="7">
    <location>
        <begin position="731"/>
        <end position="746"/>
    </location>
</feature>
<comment type="caution">
    <text evidence="5">Lacks conserved residue(s) required for the propagation of feature annotation.</text>
</comment>
<keyword evidence="2 6" id="KW-0547">Nucleotide-binding</keyword>
<evidence type="ECO:0000256" key="6">
    <source>
        <dbReference type="RuleBase" id="RU000394"/>
    </source>
</evidence>
<dbReference type="GO" id="GO:0003777">
    <property type="term" value="F:microtubule motor activity"/>
    <property type="evidence" value="ECO:0007669"/>
    <property type="project" value="InterPro"/>
</dbReference>
<feature type="compositionally biased region" description="Basic and acidic residues" evidence="7">
    <location>
        <begin position="753"/>
        <end position="767"/>
    </location>
</feature>